<dbReference type="OrthoDB" id="1393025at2"/>
<feature type="signal peptide" evidence="2">
    <location>
        <begin position="1"/>
        <end position="18"/>
    </location>
</feature>
<sequence length="702" mass="80122">MKLRLLYILLILSTCLFAQEDAPVASIDIPAQNSLKFNRFLINPTFSTVNEDYSYFNLYHRNQWVNFEDNYQTYLGSYSGRISDRSGLGLSVYHQRFGTISNFGVMANYAYGIRLSEKSNLTFGFNLSYYNSGVDKSNINPSQPDDPTIADLQDGSLLSFQPGINLSIGSFDVGIYAENAFDYNLRTNESLTDFNDKTFTGHLMYTNRFKNGVGIMEDAKLSALTRVRRVGEEDLNLSGSLILDLPKLGWIQTGYDDYYGIAAGLGFNITKRLSLGYTMEKGVSGQVSNFGLTHEINFAYSFQPTLSENRVFEDLEEDEELLLVENETPQDTITDKDAEIARLRKLVAENNMIIDEMMFKQDSMEEARKNDVNKRFAYIIKYVNDNKGKGNEQEVKARAVAMMKEIDEEAYEKAQIKYTNDYNNIGTSNKRSYAKNTQSKESEVSSKPVGSANVSSDKRITASATTTNLANVDDGAYVVANVFKKDEYLNKFLEELKSKGIDADYFEKNGLKYVYIERYATVKEAQQAQQDNFNGTYSDAVWVLNIDNNKNAIPSSNTDKAYASNSRNKADKVRKYNSEINTEIDYLENGLSQCTDRYVTRIFQSDELGYSDEMVVEKPSKVKPRSKGYYIIANVFSEEKNARNYVDKLKQEGYDANIFINPKNNYKYVYLNKYDNWQNAMKSYRASINYKNDIWIMPMKST</sequence>
<proteinExistence type="predicted"/>
<gene>
    <name evidence="4" type="ORF">JoomaDRAFT_1327</name>
</gene>
<keyword evidence="2" id="KW-0732">Signal</keyword>
<evidence type="ECO:0000259" key="3">
    <source>
        <dbReference type="PROSITE" id="PS51724"/>
    </source>
</evidence>
<dbReference type="eggNOG" id="COG0823">
    <property type="taxonomic scope" value="Bacteria"/>
</dbReference>
<dbReference type="Pfam" id="PF11751">
    <property type="entry name" value="PorP_SprF"/>
    <property type="match status" value="1"/>
</dbReference>
<dbReference type="STRING" id="926559.JoomaDRAFT_1327"/>
<dbReference type="eggNOG" id="COG3064">
    <property type="taxonomic scope" value="Bacteria"/>
</dbReference>
<feature type="region of interest" description="Disordered" evidence="1">
    <location>
        <begin position="427"/>
        <end position="455"/>
    </location>
</feature>
<organism evidence="4 5">
    <name type="scientific">Galbibacter orientalis DSM 19592</name>
    <dbReference type="NCBI Taxonomy" id="926559"/>
    <lineage>
        <taxon>Bacteria</taxon>
        <taxon>Pseudomonadati</taxon>
        <taxon>Bacteroidota</taxon>
        <taxon>Flavobacteriia</taxon>
        <taxon>Flavobacteriales</taxon>
        <taxon>Flavobacteriaceae</taxon>
        <taxon>Galbibacter</taxon>
    </lineage>
</organism>
<feature type="chain" id="PRO_5003668451" evidence="2">
    <location>
        <begin position="19"/>
        <end position="702"/>
    </location>
</feature>
<dbReference type="InterPro" id="IPR036680">
    <property type="entry name" value="SPOR-like_sf"/>
</dbReference>
<dbReference type="EMBL" id="JH651379">
    <property type="protein sequence ID" value="EIJ38343.1"/>
    <property type="molecule type" value="Genomic_DNA"/>
</dbReference>
<dbReference type="Gene3D" id="3.30.70.1070">
    <property type="entry name" value="Sporulation related repeat"/>
    <property type="match status" value="1"/>
</dbReference>
<evidence type="ECO:0000313" key="4">
    <source>
        <dbReference type="EMBL" id="EIJ38343.1"/>
    </source>
</evidence>
<reference evidence="4 5" key="1">
    <citation type="submission" date="2012-02" db="EMBL/GenBank/DDBJ databases">
        <title>Improved High-Quality Draft genome of Joostella marina DSM 19592.</title>
        <authorList>
            <consortium name="US DOE Joint Genome Institute (JGI-PGF)"/>
            <person name="Lucas S."/>
            <person name="Copeland A."/>
            <person name="Lapidus A."/>
            <person name="Bruce D."/>
            <person name="Goodwin L."/>
            <person name="Pitluck S."/>
            <person name="Peters L."/>
            <person name="Chertkov O."/>
            <person name="Ovchinnikova G."/>
            <person name="Kyrpides N."/>
            <person name="Mavromatis K."/>
            <person name="Detter J.C."/>
            <person name="Han C."/>
            <person name="Land M."/>
            <person name="Hauser L."/>
            <person name="Markowitz V."/>
            <person name="Cheng J.-F."/>
            <person name="Hugenholtz P."/>
            <person name="Woyke T."/>
            <person name="Wu D."/>
            <person name="Tindall B."/>
            <person name="Brambilla E."/>
            <person name="Klenk H.-P."/>
            <person name="Eisen J.A."/>
        </authorList>
    </citation>
    <scope>NUCLEOTIDE SEQUENCE [LARGE SCALE GENOMIC DNA]</scope>
    <source>
        <strain evidence="4 5">DSM 19592</strain>
    </source>
</reference>
<protein>
    <submittedName>
        <fullName evidence="4">Bacteroidetes-specific putative membrane protein</fullName>
    </submittedName>
</protein>
<accession>I3C400</accession>
<dbReference type="InterPro" id="IPR019861">
    <property type="entry name" value="PorP/SprF_Bacteroidetes"/>
</dbReference>
<dbReference type="GO" id="GO:0042834">
    <property type="term" value="F:peptidoglycan binding"/>
    <property type="evidence" value="ECO:0007669"/>
    <property type="project" value="InterPro"/>
</dbReference>
<dbReference type="RefSeq" id="WP_008611512.1">
    <property type="nucleotide sequence ID" value="NZ_JH651379.1"/>
</dbReference>
<name>I3C400_9FLAO</name>
<dbReference type="PROSITE" id="PS51724">
    <property type="entry name" value="SPOR"/>
    <property type="match status" value="1"/>
</dbReference>
<evidence type="ECO:0000256" key="1">
    <source>
        <dbReference type="SAM" id="MobiDB-lite"/>
    </source>
</evidence>
<dbReference type="Proteomes" id="UP000004690">
    <property type="component" value="Unassembled WGS sequence"/>
</dbReference>
<dbReference type="HOGENOM" id="CLU_024123_0_0_10"/>
<dbReference type="SUPFAM" id="SSF110997">
    <property type="entry name" value="Sporulation related repeat"/>
    <property type="match status" value="1"/>
</dbReference>
<dbReference type="InterPro" id="IPR007730">
    <property type="entry name" value="SPOR-like_dom"/>
</dbReference>
<feature type="domain" description="SPOR" evidence="3">
    <location>
        <begin position="623"/>
        <end position="701"/>
    </location>
</feature>
<dbReference type="Pfam" id="PF05036">
    <property type="entry name" value="SPOR"/>
    <property type="match status" value="1"/>
</dbReference>
<keyword evidence="5" id="KW-1185">Reference proteome</keyword>
<dbReference type="AlphaFoldDB" id="I3C400"/>
<evidence type="ECO:0000313" key="5">
    <source>
        <dbReference type="Proteomes" id="UP000004690"/>
    </source>
</evidence>
<evidence type="ECO:0000256" key="2">
    <source>
        <dbReference type="SAM" id="SignalP"/>
    </source>
</evidence>
<dbReference type="NCBIfam" id="TIGR03519">
    <property type="entry name" value="T9SS_PorP_fam"/>
    <property type="match status" value="1"/>
</dbReference>
<feature type="compositionally biased region" description="Polar residues" evidence="1">
    <location>
        <begin position="427"/>
        <end position="437"/>
    </location>
</feature>